<dbReference type="PROSITE" id="PS50110">
    <property type="entry name" value="RESPONSE_REGULATORY"/>
    <property type="match status" value="1"/>
</dbReference>
<dbReference type="InterPro" id="IPR011006">
    <property type="entry name" value="CheY-like_superfamily"/>
</dbReference>
<dbReference type="SMART" id="SM00448">
    <property type="entry name" value="REC"/>
    <property type="match status" value="1"/>
</dbReference>
<dbReference type="InterPro" id="IPR015943">
    <property type="entry name" value="WD40/YVTN_repeat-like_dom_sf"/>
</dbReference>
<keyword evidence="9" id="KW-0732">Signal</keyword>
<reference evidence="13" key="2">
    <citation type="journal article" date="2021" name="PeerJ">
        <title>Extensive microbial diversity within the chicken gut microbiome revealed by metagenomics and culture.</title>
        <authorList>
            <person name="Gilroy R."/>
            <person name="Ravi A."/>
            <person name="Getino M."/>
            <person name="Pursley I."/>
            <person name="Horton D.L."/>
            <person name="Alikhan N.F."/>
            <person name="Baker D."/>
            <person name="Gharbi K."/>
            <person name="Hall N."/>
            <person name="Watson M."/>
            <person name="Adriaenssens E.M."/>
            <person name="Foster-Nyarko E."/>
            <person name="Jarju S."/>
            <person name="Secka A."/>
            <person name="Antonio M."/>
            <person name="Oren A."/>
            <person name="Chaudhuri R.R."/>
            <person name="La Ragione R."/>
            <person name="Hildebrand F."/>
            <person name="Pallen M.J."/>
        </authorList>
    </citation>
    <scope>NUCLEOTIDE SEQUENCE</scope>
    <source>
        <strain evidence="13">B1-20833</strain>
    </source>
</reference>
<evidence type="ECO:0000256" key="1">
    <source>
        <dbReference type="ARBA" id="ARBA00000085"/>
    </source>
</evidence>
<dbReference type="Pfam" id="PF12833">
    <property type="entry name" value="HTH_18"/>
    <property type="match status" value="1"/>
</dbReference>
<dbReference type="Gene3D" id="2.60.40.10">
    <property type="entry name" value="Immunoglobulins"/>
    <property type="match status" value="1"/>
</dbReference>
<dbReference type="InterPro" id="IPR036890">
    <property type="entry name" value="HATPase_C_sf"/>
</dbReference>
<evidence type="ECO:0000313" key="14">
    <source>
        <dbReference type="Proteomes" id="UP000823661"/>
    </source>
</evidence>
<feature type="modified residue" description="4-aspartylphosphate" evidence="8">
    <location>
        <position position="1110"/>
    </location>
</feature>
<dbReference type="EMBL" id="JADIMI010000009">
    <property type="protein sequence ID" value="MBO8451411.1"/>
    <property type="molecule type" value="Genomic_DNA"/>
</dbReference>
<feature type="domain" description="HTH araC/xylS-type" evidence="10">
    <location>
        <begin position="1209"/>
        <end position="1308"/>
    </location>
</feature>
<dbReference type="SMART" id="SM00387">
    <property type="entry name" value="HATPase_c"/>
    <property type="match status" value="1"/>
</dbReference>
<dbReference type="InterPro" id="IPR036097">
    <property type="entry name" value="HisK_dim/P_sf"/>
</dbReference>
<dbReference type="InterPro" id="IPR005467">
    <property type="entry name" value="His_kinase_dom"/>
</dbReference>
<name>A0A9D9HH75_9BACT</name>
<keyword evidence="3 8" id="KW-0597">Phosphoprotein</keyword>
<dbReference type="InterPro" id="IPR004358">
    <property type="entry name" value="Sig_transdc_His_kin-like_C"/>
</dbReference>
<sequence>MRNLSRLVRVFCLVALAPVCSLHADIPSSYPFGFYRPEGLKECQYPVYAAVQDSSRFIWIGTESGLLKYDGYGILPYRFSPDDSRSLCNNHVSSLVYCHDYGSLIAGTDTGVSIYDFSSDSFSRLEACGYRQVKTLLRDGDVLWVGTAEGLLCFDISDGIRPDMKPDSTVPVPPVYIACARKTGDGVFFGTYDGFYSYSRETGFVMHSLGTVRKLVLDIAPVSDGRSSLWLGTEQGLVMYVPGQGAAATYLENIPIKNFMYMDDGRLWIGTDSGLFIRDADGIFRFRHEARNSSSLPDNVVWYIFRDREDDIFICTDNGIVLPRLSPDRTFVPLSSITGSMDGLNVGTMSYDSCGSLWLGGMNGLIMQPGGKGGRWYRSDTGAAGMRLSHNKIRDIYDDGEGLLAVSDGGLDMIDCRTGRVRHFDITGISGEYLSTWMYSVAEDAEGRLWLGTYDGLLRIDDKDRLLSQTGGPYVADGQYNLSTSPALSGNATMDIAFSESFGAAISNGTVDFIDITSGTISYVDLPPDLYATALAADADCIWIGTSDGLFRLSPDGKASMTGGFSLPVESLAVSGDDIFVISGSNVYIYNVPGCSWTSASFGDSPLFCVIAGKDGTVLLGTADGYFVFDKEKMQKRPRCRNVSVTALYLDNVRVRPGQEYDGNIIIDRNHDLTDGIELKNSQNSFALEYSAFDFSGGDRRFVYRLAGLDESWQLTSENRAVFINVPGGRYVFEVALATADGRQASRAVSLPVRVRPVWYASPLAYMAYLLLAAGICAAVIYYVRMRHQLQIEHLERDRALKMADMKTEFLANVSHEFKSPLSIILGFVGRMLSSESDAIRSRELNTIQQNAEKIHLLLDQMVQFNENGGTSLFIPAAVSIKELAGSVYDRYADAFAQKGINSRFIADDIGYVFMVDRLKMESVLQNLLSNALKFTPSGGSVLMSVSVGRETKDMVYADIRVEDTGCGIAPDELPLIFNRYYRASAQKDSVAGSGIGLALVKEIVEMHKGKVWAESEPGRGSVFTVRLSTMKADSFILQSAGREEYSLHNLSNVWQHDRKPIILLVEDNADIRDLIAASLGKDYVFLLADEGQAGLDLLSKEKIDLVITDIAMPGMDGLTMSRMIRSSLETTFLPIIILTGKNDEQTEIKSFEYADAFISKPFSLNYLNNRIIQLLIKHEQYLARIRQQKMLEPEAVENEKSYDERFLQDVVEIVSRHLEDPSFTAAALCEESRYGSKQVYRKIKQLTGMSIVEFIRDTRLRKASLYLAQGKLSVTEVMYKVGFTTASYFSKCFKEKFGVSPSEYSAGGYDSVSG</sequence>
<comment type="catalytic activity">
    <reaction evidence="1">
        <text>ATP + protein L-histidine = ADP + protein N-phospho-L-histidine.</text>
        <dbReference type="EC" id="2.7.13.3"/>
    </reaction>
</comment>
<dbReference type="InterPro" id="IPR003661">
    <property type="entry name" value="HisK_dim/P_dom"/>
</dbReference>
<dbReference type="PRINTS" id="PR00344">
    <property type="entry name" value="BCTRLSENSOR"/>
</dbReference>
<feature type="chain" id="PRO_5038694769" description="histidine kinase" evidence="9">
    <location>
        <begin position="25"/>
        <end position="1315"/>
    </location>
</feature>
<evidence type="ECO:0000259" key="10">
    <source>
        <dbReference type="PROSITE" id="PS01124"/>
    </source>
</evidence>
<keyword evidence="4" id="KW-0808">Transferase</keyword>
<dbReference type="SUPFAM" id="SSF55874">
    <property type="entry name" value="ATPase domain of HSP90 chaperone/DNA topoisomerase II/histidine kinase"/>
    <property type="match status" value="1"/>
</dbReference>
<dbReference type="SUPFAM" id="SSF63829">
    <property type="entry name" value="Calcium-dependent phosphotriesterase"/>
    <property type="match status" value="2"/>
</dbReference>
<dbReference type="Pfam" id="PF00072">
    <property type="entry name" value="Response_reg"/>
    <property type="match status" value="1"/>
</dbReference>
<dbReference type="PROSITE" id="PS01124">
    <property type="entry name" value="HTH_ARAC_FAMILY_2"/>
    <property type="match status" value="1"/>
</dbReference>
<dbReference type="Gene3D" id="2.130.10.10">
    <property type="entry name" value="YVTN repeat-like/Quinoprotein amine dehydrogenase"/>
    <property type="match status" value="2"/>
</dbReference>
<dbReference type="Pfam" id="PF07494">
    <property type="entry name" value="Reg_prop"/>
    <property type="match status" value="1"/>
</dbReference>
<evidence type="ECO:0000256" key="3">
    <source>
        <dbReference type="ARBA" id="ARBA00022553"/>
    </source>
</evidence>
<dbReference type="InterPro" id="IPR003594">
    <property type="entry name" value="HATPase_dom"/>
</dbReference>
<evidence type="ECO:0000259" key="12">
    <source>
        <dbReference type="PROSITE" id="PS50110"/>
    </source>
</evidence>
<feature type="domain" description="Histidine kinase" evidence="11">
    <location>
        <begin position="813"/>
        <end position="1032"/>
    </location>
</feature>
<evidence type="ECO:0000256" key="6">
    <source>
        <dbReference type="ARBA" id="ARBA00023015"/>
    </source>
</evidence>
<dbReference type="Gene3D" id="1.10.287.130">
    <property type="match status" value="1"/>
</dbReference>
<dbReference type="GO" id="GO:0000155">
    <property type="term" value="F:phosphorelay sensor kinase activity"/>
    <property type="evidence" value="ECO:0007669"/>
    <property type="project" value="InterPro"/>
</dbReference>
<dbReference type="Gene3D" id="3.40.50.2300">
    <property type="match status" value="1"/>
</dbReference>
<evidence type="ECO:0000259" key="11">
    <source>
        <dbReference type="PROSITE" id="PS50109"/>
    </source>
</evidence>
<reference evidence="13" key="1">
    <citation type="submission" date="2020-10" db="EMBL/GenBank/DDBJ databases">
        <authorList>
            <person name="Gilroy R."/>
        </authorList>
    </citation>
    <scope>NUCLEOTIDE SEQUENCE</scope>
    <source>
        <strain evidence="13">B1-20833</strain>
    </source>
</reference>
<dbReference type="InterPro" id="IPR009057">
    <property type="entry name" value="Homeodomain-like_sf"/>
</dbReference>
<proteinExistence type="predicted"/>
<dbReference type="Gene3D" id="1.10.10.60">
    <property type="entry name" value="Homeodomain-like"/>
    <property type="match status" value="1"/>
</dbReference>
<feature type="domain" description="Response regulatory" evidence="12">
    <location>
        <begin position="1062"/>
        <end position="1176"/>
    </location>
</feature>
<dbReference type="PROSITE" id="PS50109">
    <property type="entry name" value="HIS_KIN"/>
    <property type="match status" value="1"/>
</dbReference>
<protein>
    <recommendedName>
        <fullName evidence="2">histidine kinase</fullName>
        <ecNumber evidence="2">2.7.13.3</ecNumber>
    </recommendedName>
</protein>
<organism evidence="13 14">
    <name type="scientific">Candidatus Cryptobacteroides intestinavium</name>
    <dbReference type="NCBI Taxonomy" id="2840766"/>
    <lineage>
        <taxon>Bacteria</taxon>
        <taxon>Pseudomonadati</taxon>
        <taxon>Bacteroidota</taxon>
        <taxon>Bacteroidia</taxon>
        <taxon>Bacteroidales</taxon>
        <taxon>Candidatus Cryptobacteroides</taxon>
    </lineage>
</organism>
<dbReference type="SUPFAM" id="SSF101898">
    <property type="entry name" value="NHL repeat"/>
    <property type="match status" value="1"/>
</dbReference>
<evidence type="ECO:0000256" key="8">
    <source>
        <dbReference type="PROSITE-ProRule" id="PRU00169"/>
    </source>
</evidence>
<dbReference type="InterPro" id="IPR018060">
    <property type="entry name" value="HTH_AraC"/>
</dbReference>
<evidence type="ECO:0000256" key="4">
    <source>
        <dbReference type="ARBA" id="ARBA00022679"/>
    </source>
</evidence>
<dbReference type="Proteomes" id="UP000823661">
    <property type="component" value="Unassembled WGS sequence"/>
</dbReference>
<evidence type="ECO:0000256" key="2">
    <source>
        <dbReference type="ARBA" id="ARBA00012438"/>
    </source>
</evidence>
<evidence type="ECO:0000256" key="9">
    <source>
        <dbReference type="SAM" id="SignalP"/>
    </source>
</evidence>
<dbReference type="SUPFAM" id="SSF47384">
    <property type="entry name" value="Homodimeric domain of signal transducing histidine kinase"/>
    <property type="match status" value="1"/>
</dbReference>
<dbReference type="EC" id="2.7.13.3" evidence="2"/>
<evidence type="ECO:0000256" key="5">
    <source>
        <dbReference type="ARBA" id="ARBA00022777"/>
    </source>
</evidence>
<dbReference type="InterPro" id="IPR011110">
    <property type="entry name" value="Reg_prop"/>
</dbReference>
<dbReference type="CDD" id="cd00082">
    <property type="entry name" value="HisKA"/>
    <property type="match status" value="1"/>
</dbReference>
<feature type="signal peptide" evidence="9">
    <location>
        <begin position="1"/>
        <end position="24"/>
    </location>
</feature>
<dbReference type="InterPro" id="IPR001789">
    <property type="entry name" value="Sig_transdc_resp-reg_receiver"/>
</dbReference>
<dbReference type="FunFam" id="3.30.565.10:FF:000006">
    <property type="entry name" value="Sensor histidine kinase WalK"/>
    <property type="match status" value="1"/>
</dbReference>
<gene>
    <name evidence="13" type="ORF">IAC06_00815</name>
</gene>
<comment type="caution">
    <text evidence="13">The sequence shown here is derived from an EMBL/GenBank/DDBJ whole genome shotgun (WGS) entry which is preliminary data.</text>
</comment>
<dbReference type="SUPFAM" id="SSF52172">
    <property type="entry name" value="CheY-like"/>
    <property type="match status" value="1"/>
</dbReference>
<dbReference type="PANTHER" id="PTHR43547">
    <property type="entry name" value="TWO-COMPONENT HISTIDINE KINASE"/>
    <property type="match status" value="1"/>
</dbReference>
<dbReference type="Gene3D" id="3.30.565.10">
    <property type="entry name" value="Histidine kinase-like ATPase, C-terminal domain"/>
    <property type="match status" value="1"/>
</dbReference>
<accession>A0A9D9HH75</accession>
<dbReference type="InterPro" id="IPR011123">
    <property type="entry name" value="Y_Y_Y"/>
</dbReference>
<dbReference type="PANTHER" id="PTHR43547:SF2">
    <property type="entry name" value="HYBRID SIGNAL TRANSDUCTION HISTIDINE KINASE C"/>
    <property type="match status" value="1"/>
</dbReference>
<dbReference type="SUPFAM" id="SSF46689">
    <property type="entry name" value="Homeodomain-like"/>
    <property type="match status" value="1"/>
</dbReference>
<dbReference type="SMART" id="SM00342">
    <property type="entry name" value="HTH_ARAC"/>
    <property type="match status" value="1"/>
</dbReference>
<dbReference type="GO" id="GO:0043565">
    <property type="term" value="F:sequence-specific DNA binding"/>
    <property type="evidence" value="ECO:0007669"/>
    <property type="project" value="InterPro"/>
</dbReference>
<dbReference type="Pfam" id="PF07495">
    <property type="entry name" value="Y_Y_Y"/>
    <property type="match status" value="1"/>
</dbReference>
<keyword evidence="6" id="KW-0805">Transcription regulation</keyword>
<evidence type="ECO:0000256" key="7">
    <source>
        <dbReference type="ARBA" id="ARBA00023163"/>
    </source>
</evidence>
<keyword evidence="5" id="KW-0418">Kinase</keyword>
<dbReference type="InterPro" id="IPR013783">
    <property type="entry name" value="Ig-like_fold"/>
</dbReference>
<evidence type="ECO:0000313" key="13">
    <source>
        <dbReference type="EMBL" id="MBO8451411.1"/>
    </source>
</evidence>
<dbReference type="SMART" id="SM00388">
    <property type="entry name" value="HisKA"/>
    <property type="match status" value="1"/>
</dbReference>
<dbReference type="Pfam" id="PF00512">
    <property type="entry name" value="HisKA"/>
    <property type="match status" value="1"/>
</dbReference>
<dbReference type="Pfam" id="PF02518">
    <property type="entry name" value="HATPase_c"/>
    <property type="match status" value="1"/>
</dbReference>
<dbReference type="GO" id="GO:0003700">
    <property type="term" value="F:DNA-binding transcription factor activity"/>
    <property type="evidence" value="ECO:0007669"/>
    <property type="project" value="InterPro"/>
</dbReference>
<keyword evidence="7" id="KW-0804">Transcription</keyword>